<keyword evidence="2" id="KW-1185">Reference proteome</keyword>
<dbReference type="Proteomes" id="UP001401887">
    <property type="component" value="Unassembled WGS sequence"/>
</dbReference>
<protein>
    <submittedName>
        <fullName evidence="1">Uncharacterized protein</fullName>
    </submittedName>
</protein>
<dbReference type="EMBL" id="BAABRP010000012">
    <property type="protein sequence ID" value="GAA5514058.1"/>
    <property type="molecule type" value="Genomic_DNA"/>
</dbReference>
<comment type="caution">
    <text evidence="1">The sequence shown here is derived from an EMBL/GenBank/DDBJ whole genome shotgun (WGS) entry which is preliminary data.</text>
</comment>
<gene>
    <name evidence="1" type="ORF">Dcar01_02807</name>
</gene>
<evidence type="ECO:0000313" key="2">
    <source>
        <dbReference type="Proteomes" id="UP001401887"/>
    </source>
</evidence>
<organism evidence="1 2">
    <name type="scientific">Deinococcus carri</name>
    <dbReference type="NCBI Taxonomy" id="1211323"/>
    <lineage>
        <taxon>Bacteria</taxon>
        <taxon>Thermotogati</taxon>
        <taxon>Deinococcota</taxon>
        <taxon>Deinococci</taxon>
        <taxon>Deinococcales</taxon>
        <taxon>Deinococcaceae</taxon>
        <taxon>Deinococcus</taxon>
    </lineage>
</organism>
<reference evidence="1 2" key="1">
    <citation type="submission" date="2024-02" db="EMBL/GenBank/DDBJ databases">
        <title>Deinococcus carri NBRC 110142.</title>
        <authorList>
            <person name="Ichikawa N."/>
            <person name="Katano-Makiyama Y."/>
            <person name="Hidaka K."/>
        </authorList>
    </citation>
    <scope>NUCLEOTIDE SEQUENCE [LARGE SCALE GENOMIC DNA]</scope>
    <source>
        <strain evidence="1 2">NBRC 110142</strain>
    </source>
</reference>
<accession>A0ABP9WD89</accession>
<evidence type="ECO:0000313" key="1">
    <source>
        <dbReference type="EMBL" id="GAA5514058.1"/>
    </source>
</evidence>
<name>A0ABP9WD89_9DEIO</name>
<proteinExistence type="predicted"/>
<sequence length="69" mass="7140">MGAAVEALALEGAKGLPGHDARAHADVDLLLQFGAAGALFRGEEVEDFNFSGSHVTSSASSVSWHRGFL</sequence>